<dbReference type="Pfam" id="PF02650">
    <property type="entry name" value="HTH_WhiA"/>
    <property type="match status" value="1"/>
</dbReference>
<evidence type="ECO:0000259" key="3">
    <source>
        <dbReference type="Pfam" id="PF10298"/>
    </source>
</evidence>
<gene>
    <name evidence="1 5" type="primary">whiA</name>
    <name evidence="5" type="ORF">MPAN_000600</name>
</gene>
<dbReference type="InterPro" id="IPR018478">
    <property type="entry name" value="Sporu_reg_WhiA_N_dom"/>
</dbReference>
<dbReference type="InterPro" id="IPR039518">
    <property type="entry name" value="WhiA_LAGLIDADG_dom"/>
</dbReference>
<dbReference type="GO" id="GO:0003677">
    <property type="term" value="F:DNA binding"/>
    <property type="evidence" value="ECO:0007669"/>
    <property type="project" value="UniProtKB-UniRule"/>
</dbReference>
<keyword evidence="6" id="KW-1185">Reference proteome</keyword>
<evidence type="ECO:0000259" key="4">
    <source>
        <dbReference type="Pfam" id="PF14527"/>
    </source>
</evidence>
<feature type="domain" description="Sporulation regulator WhiA C-terminal" evidence="2">
    <location>
        <begin position="216"/>
        <end position="303"/>
    </location>
</feature>
<dbReference type="PANTHER" id="PTHR37307:SF1">
    <property type="entry name" value="CELL DIVISION PROTEIN WHIA-RELATED"/>
    <property type="match status" value="1"/>
</dbReference>
<comment type="function">
    <text evidence="1">Involved in cell division and chromosome segregation.</text>
</comment>
<dbReference type="KEGG" id="manr:MPAN_000600"/>
<accession>A0A7U9TH77</accession>
<keyword evidence="1" id="KW-0238">DNA-binding</keyword>
<proteinExistence type="inferred from homology"/>
<name>A0A7U9TH77_9MOLU</name>
<dbReference type="Pfam" id="PF14527">
    <property type="entry name" value="LAGLIDADG_WhiA"/>
    <property type="match status" value="1"/>
</dbReference>
<evidence type="ECO:0000313" key="6">
    <source>
        <dbReference type="Proteomes" id="UP000620133"/>
    </source>
</evidence>
<dbReference type="RefSeq" id="WP_176239043.1">
    <property type="nucleotide sequence ID" value="NZ_AP024412.1"/>
</dbReference>
<evidence type="ECO:0000256" key="1">
    <source>
        <dbReference type="HAMAP-Rule" id="MF_01420"/>
    </source>
</evidence>
<sequence>MSFAKIVKEELVSIPIDLEGQLAEFSAFLNLHTEFHIENKLKMLDFKTNNPTVAKRFLQLVRTLYQAETSLITQQQKKLNQRQTIIIRIQSKVEDIVNEHGLLEDSIENQRLLTQSPEAKRAYLRAAFLASGSVNHPKTAEYHLEIYTPDADRIIFIQQVMNAFDLNARVTKRRNGYIAYLKDAEGISDFLQVVGAQNSVFKFEDIRIKRDFNNSINRVMNCEIANEKKTIVAANQQIRDIELIETYIPEKHIPEKIKQIMELRKENPDISLRELSDLYEDQYKENLSKSGLNHRFAKIKQMADQIRESRNSK</sequence>
<dbReference type="InterPro" id="IPR003802">
    <property type="entry name" value="Sporulation_regulator_WhiA"/>
</dbReference>
<dbReference type="EMBL" id="AP024412">
    <property type="protein sequence ID" value="BCR35167.1"/>
    <property type="molecule type" value="Genomic_DNA"/>
</dbReference>
<dbReference type="GO" id="GO:0051301">
    <property type="term" value="P:cell division"/>
    <property type="evidence" value="ECO:0007669"/>
    <property type="project" value="UniProtKB-UniRule"/>
</dbReference>
<evidence type="ECO:0000313" key="5">
    <source>
        <dbReference type="EMBL" id="BCR35167.1"/>
    </source>
</evidence>
<dbReference type="PANTHER" id="PTHR37307">
    <property type="entry name" value="CELL DIVISION PROTEIN WHIA-RELATED"/>
    <property type="match status" value="1"/>
</dbReference>
<reference evidence="5" key="1">
    <citation type="submission" date="2021-01" db="EMBL/GenBank/DDBJ databases">
        <title>Draft genome sequence of Acholeplasmataceae bacterium strain Mahy22.</title>
        <authorList>
            <person name="Watanabe M."/>
            <person name="Kojima H."/>
            <person name="Fukui M."/>
        </authorList>
    </citation>
    <scope>NUCLEOTIDE SEQUENCE</scope>
    <source>
        <strain evidence="5">Mahy22</strain>
    </source>
</reference>
<dbReference type="NCBIfam" id="TIGR00647">
    <property type="entry name" value="DNA_bind_WhiA"/>
    <property type="match status" value="1"/>
</dbReference>
<feature type="domain" description="WhiA LAGLIDADG-like" evidence="4">
    <location>
        <begin position="121"/>
        <end position="213"/>
    </location>
</feature>
<feature type="domain" description="Sporulation transcription regulator WhiA N-terminal" evidence="3">
    <location>
        <begin position="21"/>
        <end position="103"/>
    </location>
</feature>
<dbReference type="HAMAP" id="MF_01420">
    <property type="entry name" value="HTH_type_WhiA"/>
    <property type="match status" value="1"/>
</dbReference>
<dbReference type="Proteomes" id="UP000620133">
    <property type="component" value="Chromosome"/>
</dbReference>
<dbReference type="SUPFAM" id="SSF55608">
    <property type="entry name" value="Homing endonucleases"/>
    <property type="match status" value="1"/>
</dbReference>
<protein>
    <recommendedName>
        <fullName evidence="1">Probable cell division protein WhiA</fullName>
    </recommendedName>
</protein>
<evidence type="ECO:0000259" key="2">
    <source>
        <dbReference type="Pfam" id="PF02650"/>
    </source>
</evidence>
<organism evidence="5 6">
    <name type="scientific">Mariniplasma anaerobium</name>
    <dbReference type="NCBI Taxonomy" id="2735436"/>
    <lineage>
        <taxon>Bacteria</taxon>
        <taxon>Bacillati</taxon>
        <taxon>Mycoplasmatota</taxon>
        <taxon>Mollicutes</taxon>
        <taxon>Acholeplasmatales</taxon>
        <taxon>Acholeplasmataceae</taxon>
        <taxon>Mariniplasma</taxon>
    </lineage>
</organism>
<comment type="similarity">
    <text evidence="1">Belongs to the WhiA family.</text>
</comment>
<dbReference type="GO" id="GO:0043937">
    <property type="term" value="P:regulation of sporulation"/>
    <property type="evidence" value="ECO:0007669"/>
    <property type="project" value="InterPro"/>
</dbReference>
<dbReference type="InterPro" id="IPR023054">
    <property type="entry name" value="Sporulation_regulator_WhiA_C"/>
</dbReference>
<keyword evidence="1" id="KW-0131">Cell cycle</keyword>
<dbReference type="Gene3D" id="3.10.28.10">
    <property type="entry name" value="Homing endonucleases"/>
    <property type="match status" value="1"/>
</dbReference>
<dbReference type="InterPro" id="IPR027434">
    <property type="entry name" value="Homing_endonucl"/>
</dbReference>
<dbReference type="AlphaFoldDB" id="A0A7U9TH77"/>
<keyword evidence="1" id="KW-0132">Cell division</keyword>
<dbReference type="Pfam" id="PF10298">
    <property type="entry name" value="WhiA_N"/>
    <property type="match status" value="1"/>
</dbReference>